<dbReference type="PANTHER" id="PTHR46156">
    <property type="entry name" value="CCCH ZINGC FINGER"/>
    <property type="match status" value="1"/>
</dbReference>
<evidence type="ECO:0000313" key="13">
    <source>
        <dbReference type="Proteomes" id="UP000694850"/>
    </source>
</evidence>
<evidence type="ECO:0000256" key="3">
    <source>
        <dbReference type="ARBA" id="ARBA00022771"/>
    </source>
</evidence>
<organism evidence="13 14">
    <name type="scientific">Orycteropus afer afer</name>
    <dbReference type="NCBI Taxonomy" id="1230840"/>
    <lineage>
        <taxon>Eukaryota</taxon>
        <taxon>Metazoa</taxon>
        <taxon>Chordata</taxon>
        <taxon>Craniata</taxon>
        <taxon>Vertebrata</taxon>
        <taxon>Euteleostomi</taxon>
        <taxon>Mammalia</taxon>
        <taxon>Eutheria</taxon>
        <taxon>Afrotheria</taxon>
        <taxon>Tubulidentata</taxon>
        <taxon>Orycteropodidae</taxon>
        <taxon>Orycteropus</taxon>
    </lineage>
</organism>
<comment type="subunit">
    <text evidence="7">Interacts with SMAD1, SMAD3, SMAD4, CPSF2 and CPSF3.</text>
</comment>
<dbReference type="InterPro" id="IPR000571">
    <property type="entry name" value="Znf_CCCH"/>
</dbReference>
<feature type="compositionally biased region" description="Low complexity" evidence="11">
    <location>
        <begin position="201"/>
        <end position="210"/>
    </location>
</feature>
<dbReference type="InterPro" id="IPR036855">
    <property type="entry name" value="Znf_CCCH_sf"/>
</dbReference>
<evidence type="ECO:0000256" key="9">
    <source>
        <dbReference type="ARBA" id="ARBA00079564"/>
    </source>
</evidence>
<keyword evidence="2" id="KW-0677">Repeat</keyword>
<keyword evidence="1 10" id="KW-0479">Metal-binding</keyword>
<dbReference type="Proteomes" id="UP000694850">
    <property type="component" value="Unplaced"/>
</dbReference>
<dbReference type="AlphaFoldDB" id="A0A8B7B2C1"/>
<sequence length="1014" mass="109195">MEEKEQLRRQIRLLQGLIDDYKTLHGNAPAPCTSAASRWQPPAYHSSRSFGTRHPRSGRRGFTPHQGPAWRKKYSLVNQPPEPADPPGDQPSQPALGAGASLGPDPQPYVLERQVQLSPDQNMVIKIKPPPSQPGSASAFGAQPSEAHEGAHWGDQRAQEGKGEPLGRELQPLTPGRVRERCGGEDPLLVCQKEPGKPRVVRSVSNVSGSPPGPQRTVSEGAVVVKARGPAGLPQRSSGTLGRKVGLHSTASRASQLLGDRKADAGRSDQPAPLGLAAGPTRATTGPRQVREASLLVSFRTNKFRKNNYKWVAASAKSPRAARRALSPRTAVESAGKAPGMVGKQQVQVDPGGKARKGAGPPKPGASPSKYKWKASSPSASSSSSHWQPEVGPRDHPTPLSPVLSQSLPEDRPATGPSGSKLLFAETPLSGYKVKSRTKIIRRRGSASLPVDKKAGPPATTAKNHFSLRRRQALRGKGSPVLKKTPNKGLLQVTRHRLCHLPPGRTQLLSQEVSSLHSLRTPPSGRVIKTRYRIIKKGLASSLSSSPFHLALPTWRARRLSLPRPLVLNRQCPAPTGAEKAPPRTPRWRNKGYRCIGGTLYRVSATKLSKTSSRASDAGSRPPLRTGRLDPASSCSRSLASRAVQRSLAIIRQARQKRKGKRDEYCMYYTRFGRCNRGEHCPYIHDPEKVAVCTRFLRGTCKKTDGTCPFSHHVSKDKMPVCSYFLKGICSNSSCPYSHVYVSRKAEVCKDFLKGYCPLGAKCKRKHSLLCPDFSRRGVCPLGARCQLLHRSQKRPGRRAPLAPTPSDACPRSRGPAGHGPRKSPATHRPTRPTPGCPRSTVTTPDPPSSSRAGLGSPSASPSASRSPSPSASPDPEAASVQETASAEMGSRLPSFISLCTSRSPARRPSAPVHGSPCIKDSGVARAAGPQLPAATPPVRLWASVVGYRVGWSAVGLWQQSWLDQALSQHLTAASWPREAAAHQAAPVRPGTSHRLSVIPDGRQFHTHCWEGAH</sequence>
<dbReference type="GO" id="GO:0005634">
    <property type="term" value="C:nucleus"/>
    <property type="evidence" value="ECO:0007669"/>
    <property type="project" value="UniProtKB-ARBA"/>
</dbReference>
<feature type="domain" description="C3H1-type" evidence="12">
    <location>
        <begin position="743"/>
        <end position="770"/>
    </location>
</feature>
<feature type="compositionally biased region" description="Low complexity" evidence="11">
    <location>
        <begin position="838"/>
        <end position="880"/>
    </location>
</feature>
<dbReference type="FunFam" id="4.10.1000.10:FF:000022">
    <property type="entry name" value="Zinc finger CCCH domain-containing protein 7"/>
    <property type="match status" value="1"/>
</dbReference>
<feature type="domain" description="C3H1-type" evidence="12">
    <location>
        <begin position="660"/>
        <end position="688"/>
    </location>
</feature>
<gene>
    <name evidence="14" type="primary">ZC3H3</name>
</gene>
<evidence type="ECO:0000256" key="11">
    <source>
        <dbReference type="SAM" id="MobiDB-lite"/>
    </source>
</evidence>
<dbReference type="GO" id="GO:0003677">
    <property type="term" value="F:DNA binding"/>
    <property type="evidence" value="ECO:0007669"/>
    <property type="project" value="UniProtKB-KW"/>
</dbReference>
<dbReference type="SUPFAM" id="SSF90229">
    <property type="entry name" value="CCCH zinc finger"/>
    <property type="match status" value="1"/>
</dbReference>
<evidence type="ECO:0000256" key="8">
    <source>
        <dbReference type="ARBA" id="ARBA00071600"/>
    </source>
</evidence>
<protein>
    <recommendedName>
        <fullName evidence="8">Zinc finger CCCH domain-containing protein 3</fullName>
    </recommendedName>
    <alternativeName>
        <fullName evidence="9">Smad-interacting CPSF-like factor</fullName>
    </alternativeName>
</protein>
<dbReference type="PANTHER" id="PTHR46156:SF1">
    <property type="entry name" value="ZINC FINGER CCCH DOMAIN-CONTAINING PROTEIN 3"/>
    <property type="match status" value="1"/>
</dbReference>
<evidence type="ECO:0000256" key="7">
    <source>
        <dbReference type="ARBA" id="ARBA00064187"/>
    </source>
</evidence>
<name>A0A8B7B2C1_ORYAF</name>
<dbReference type="FunFam" id="4.10.1000.10:FF:000008">
    <property type="entry name" value="zinc finger CCCH domain-containing protein 3"/>
    <property type="match status" value="1"/>
</dbReference>
<feature type="region of interest" description="Disordered" evidence="11">
    <location>
        <begin position="791"/>
        <end position="892"/>
    </location>
</feature>
<dbReference type="CTD" id="23144"/>
<feature type="domain" description="C3H1-type" evidence="12">
    <location>
        <begin position="716"/>
        <end position="742"/>
    </location>
</feature>
<keyword evidence="5" id="KW-0238">DNA-binding</keyword>
<keyword evidence="4 10" id="KW-0862">Zinc</keyword>
<evidence type="ECO:0000256" key="1">
    <source>
        <dbReference type="ARBA" id="ARBA00022723"/>
    </source>
</evidence>
<feature type="domain" description="C3H1-type" evidence="12">
    <location>
        <begin position="771"/>
        <end position="793"/>
    </location>
</feature>
<feature type="zinc finger region" description="C3H1-type" evidence="10">
    <location>
        <begin position="743"/>
        <end position="770"/>
    </location>
</feature>
<evidence type="ECO:0000256" key="4">
    <source>
        <dbReference type="ARBA" id="ARBA00022833"/>
    </source>
</evidence>
<keyword evidence="3 10" id="KW-0863">Zinc-finger</keyword>
<accession>A0A8B7B2C1</accession>
<keyword evidence="13" id="KW-1185">Reference proteome</keyword>
<feature type="zinc finger region" description="C3H1-type" evidence="10">
    <location>
        <begin position="660"/>
        <end position="688"/>
    </location>
</feature>
<feature type="compositionally biased region" description="Basic and acidic residues" evidence="11">
    <location>
        <begin position="146"/>
        <end position="167"/>
    </location>
</feature>
<feature type="region of interest" description="Disordered" evidence="11">
    <location>
        <begin position="607"/>
        <end position="638"/>
    </location>
</feature>
<dbReference type="SMART" id="SM00356">
    <property type="entry name" value="ZnF_C3H1"/>
    <property type="match status" value="5"/>
</dbReference>
<proteinExistence type="predicted"/>
<evidence type="ECO:0000256" key="10">
    <source>
        <dbReference type="PROSITE-ProRule" id="PRU00723"/>
    </source>
</evidence>
<evidence type="ECO:0000259" key="12">
    <source>
        <dbReference type="PROSITE" id="PS50103"/>
    </source>
</evidence>
<evidence type="ECO:0000256" key="6">
    <source>
        <dbReference type="ARBA" id="ARBA00057285"/>
    </source>
</evidence>
<feature type="region of interest" description="Disordered" evidence="11">
    <location>
        <begin position="124"/>
        <end position="290"/>
    </location>
</feature>
<reference evidence="14" key="1">
    <citation type="submission" date="2025-08" db="UniProtKB">
        <authorList>
            <consortium name="RefSeq"/>
        </authorList>
    </citation>
    <scope>IDENTIFICATION</scope>
</reference>
<feature type="compositionally biased region" description="Low complexity" evidence="11">
    <location>
        <begin position="315"/>
        <end position="331"/>
    </location>
</feature>
<feature type="compositionally biased region" description="Pro residues" evidence="11">
    <location>
        <begin position="80"/>
        <end position="89"/>
    </location>
</feature>
<dbReference type="GeneID" id="103210209"/>
<feature type="compositionally biased region" description="Basic residues" evidence="11">
    <location>
        <begin position="820"/>
        <end position="831"/>
    </location>
</feature>
<dbReference type="Gene3D" id="4.10.1000.10">
    <property type="entry name" value="Zinc finger, CCCH-type"/>
    <property type="match status" value="2"/>
</dbReference>
<comment type="function">
    <text evidence="6">Required for the export of polyadenylated mRNAs from the nucleus. Enhances ACVR1B-induced SMAD-dependent transcription. Binds to single-stranded DNA but not to double-stranded DNA in vitro. Involved in RNA cleavage.</text>
</comment>
<feature type="region of interest" description="Disordered" evidence="11">
    <location>
        <begin position="23"/>
        <end position="107"/>
    </location>
</feature>
<feature type="compositionally biased region" description="Low complexity" evidence="11">
    <location>
        <begin position="366"/>
        <end position="385"/>
    </location>
</feature>
<evidence type="ECO:0000256" key="2">
    <source>
        <dbReference type="ARBA" id="ARBA00022737"/>
    </source>
</evidence>
<feature type="domain" description="C3H1-type" evidence="12">
    <location>
        <begin position="692"/>
        <end position="715"/>
    </location>
</feature>
<feature type="zinc finger region" description="C3H1-type" evidence="10">
    <location>
        <begin position="692"/>
        <end position="715"/>
    </location>
</feature>
<dbReference type="PROSITE" id="PS50103">
    <property type="entry name" value="ZF_C3H1"/>
    <property type="match status" value="5"/>
</dbReference>
<dbReference type="OrthoDB" id="3247158at2759"/>
<evidence type="ECO:0000256" key="5">
    <source>
        <dbReference type="ARBA" id="ARBA00023125"/>
    </source>
</evidence>
<feature type="zinc finger region" description="C3H1-type" evidence="10">
    <location>
        <begin position="771"/>
        <end position="793"/>
    </location>
</feature>
<dbReference type="RefSeq" id="XP_007954325.1">
    <property type="nucleotide sequence ID" value="XM_007956134.1"/>
</dbReference>
<dbReference type="Pfam" id="PF00642">
    <property type="entry name" value="zf-CCCH"/>
    <property type="match status" value="2"/>
</dbReference>
<dbReference type="GO" id="GO:0008270">
    <property type="term" value="F:zinc ion binding"/>
    <property type="evidence" value="ECO:0007669"/>
    <property type="project" value="UniProtKB-KW"/>
</dbReference>
<feature type="region of interest" description="Disordered" evidence="11">
    <location>
        <begin position="315"/>
        <end position="423"/>
    </location>
</feature>
<evidence type="ECO:0000313" key="14">
    <source>
        <dbReference type="RefSeq" id="XP_007954325.1"/>
    </source>
</evidence>
<feature type="zinc finger region" description="C3H1-type" evidence="10">
    <location>
        <begin position="716"/>
        <end position="742"/>
    </location>
</feature>